<proteinExistence type="predicted"/>
<accession>A0A814GVA0</accession>
<feature type="compositionally biased region" description="Polar residues" evidence="1">
    <location>
        <begin position="165"/>
        <end position="174"/>
    </location>
</feature>
<evidence type="ECO:0000313" key="2">
    <source>
        <dbReference type="EMBL" id="CAF1001182.1"/>
    </source>
</evidence>
<sequence length="458" mass="52746">MEHIKPCEDSIYCLEQYSPEKSVNHNQTYSHPCRFSELCRNIHDTSHSIQFTHDKHDVSQCEYDMNCSNLTDPTHRFSYRHTGLPDYLIPCRNQQECRNLTSEHRKKYFHGEKINTLTVNKNSPKRTSQTKRKFESKNPQNQSQQDHIAQHTRFQEQSRAKKSPCTLNEQSSHVGSFENEESNRKELLATFYTEVAGRSTIIEANAFDRYHNPTGRIYDLGRDSAFSEYSILIAQFYTDWEFNDTAMKIPIDALKVKGFHVTHVKTEDKCIKEIASNRYQIVWIISTNNIQNSSFISALTTYHSSGGAIFLFADNTPYVCHVSEFLKTKFGITLEGDYYGDKTLVYKENGYQQTGHFGQHDIFTGIENLYEGITICHPVYSTPASRTKFITIATATDGNSSIAVYDPLLTSTEGRLCLDCGFTKLFRKWDSAGTERYIINASCWLLGMEKRLKQKNQS</sequence>
<gene>
    <name evidence="3" type="ORF">JXQ802_LOCUS44601</name>
    <name evidence="2" type="ORF">PYM288_LOCUS14615</name>
</gene>
<name>A0A814GVA0_9BILA</name>
<dbReference type="EMBL" id="CAJNOL010003477">
    <property type="protein sequence ID" value="CAF1564005.1"/>
    <property type="molecule type" value="Genomic_DNA"/>
</dbReference>
<dbReference type="EMBL" id="CAJNOH010000326">
    <property type="protein sequence ID" value="CAF1001182.1"/>
    <property type="molecule type" value="Genomic_DNA"/>
</dbReference>
<evidence type="ECO:0000313" key="4">
    <source>
        <dbReference type="Proteomes" id="UP000663854"/>
    </source>
</evidence>
<feature type="compositionally biased region" description="Polar residues" evidence="1">
    <location>
        <begin position="137"/>
        <end position="147"/>
    </location>
</feature>
<organism evidence="2 4">
    <name type="scientific">Rotaria sordida</name>
    <dbReference type="NCBI Taxonomy" id="392033"/>
    <lineage>
        <taxon>Eukaryota</taxon>
        <taxon>Metazoa</taxon>
        <taxon>Spiralia</taxon>
        <taxon>Gnathifera</taxon>
        <taxon>Rotifera</taxon>
        <taxon>Eurotatoria</taxon>
        <taxon>Bdelloidea</taxon>
        <taxon>Philodinida</taxon>
        <taxon>Philodinidae</taxon>
        <taxon>Rotaria</taxon>
    </lineage>
</organism>
<dbReference type="Proteomes" id="UP000663870">
    <property type="component" value="Unassembled WGS sequence"/>
</dbReference>
<dbReference type="AlphaFoldDB" id="A0A814GVA0"/>
<evidence type="ECO:0000256" key="1">
    <source>
        <dbReference type="SAM" id="MobiDB-lite"/>
    </source>
</evidence>
<feature type="compositionally biased region" description="Polar residues" evidence="1">
    <location>
        <begin position="115"/>
        <end position="127"/>
    </location>
</feature>
<evidence type="ECO:0000313" key="5">
    <source>
        <dbReference type="Proteomes" id="UP000663870"/>
    </source>
</evidence>
<feature type="region of interest" description="Disordered" evidence="1">
    <location>
        <begin position="111"/>
        <end position="179"/>
    </location>
</feature>
<keyword evidence="5" id="KW-1185">Reference proteome</keyword>
<dbReference type="Proteomes" id="UP000663854">
    <property type="component" value="Unassembled WGS sequence"/>
</dbReference>
<evidence type="ECO:0000313" key="3">
    <source>
        <dbReference type="EMBL" id="CAF1564005.1"/>
    </source>
</evidence>
<comment type="caution">
    <text evidence="2">The sequence shown here is derived from an EMBL/GenBank/DDBJ whole genome shotgun (WGS) entry which is preliminary data.</text>
</comment>
<reference evidence="2" key="1">
    <citation type="submission" date="2021-02" db="EMBL/GenBank/DDBJ databases">
        <authorList>
            <person name="Nowell W R."/>
        </authorList>
    </citation>
    <scope>NUCLEOTIDE SEQUENCE</scope>
</reference>
<protein>
    <submittedName>
        <fullName evidence="2">Uncharacterized protein</fullName>
    </submittedName>
</protein>